<dbReference type="AlphaFoldDB" id="A0A7J6T8L0"/>
<sequence length="253" mass="28058">MPIRSLALLARLLAATSGDVWNATYLRGDGQPEVSTRFGARLSSREVIDLDPNITTLARFAQTIYPNQNTWHLRGEGVDEEVFLAHVVYKNDAGSSLDDTSYLQAWTVEEGDGPWRRILKRSLSCPSVVITIPDRGPYVYEARPDVSPGDGQFHRECSCTAQRVENCLRAPQFLYIGTNVSAPPQESLHLTSASGLLPSSMYALQDGLTAPLGVELLRGEDSHVREVVLFDHSWLEFSPPTWSQDQIDATRNS</sequence>
<name>A0A7J6T8L0_PEROL</name>
<proteinExistence type="predicted"/>
<gene>
    <name evidence="2" type="ORF">FOZ63_027334</name>
</gene>
<dbReference type="Proteomes" id="UP000553632">
    <property type="component" value="Unassembled WGS sequence"/>
</dbReference>
<feature type="non-terminal residue" evidence="2">
    <location>
        <position position="253"/>
    </location>
</feature>
<dbReference type="EMBL" id="JABANO010012744">
    <property type="protein sequence ID" value="KAF4741271.1"/>
    <property type="molecule type" value="Genomic_DNA"/>
</dbReference>
<evidence type="ECO:0000313" key="2">
    <source>
        <dbReference type="EMBL" id="KAF4741271.1"/>
    </source>
</evidence>
<reference evidence="2 3" key="1">
    <citation type="submission" date="2020-04" db="EMBL/GenBank/DDBJ databases">
        <title>Perkinsus olseni comparative genomics.</title>
        <authorList>
            <person name="Bogema D.R."/>
        </authorList>
    </citation>
    <scope>NUCLEOTIDE SEQUENCE [LARGE SCALE GENOMIC DNA]</scope>
    <source>
        <strain evidence="2 3">ATCC PRA-207</strain>
    </source>
</reference>
<keyword evidence="1" id="KW-0732">Signal</keyword>
<keyword evidence="3" id="KW-1185">Reference proteome</keyword>
<evidence type="ECO:0000256" key="1">
    <source>
        <dbReference type="SAM" id="SignalP"/>
    </source>
</evidence>
<feature type="signal peptide" evidence="1">
    <location>
        <begin position="1"/>
        <end position="18"/>
    </location>
</feature>
<comment type="caution">
    <text evidence="2">The sequence shown here is derived from an EMBL/GenBank/DDBJ whole genome shotgun (WGS) entry which is preliminary data.</text>
</comment>
<organism evidence="2 3">
    <name type="scientific">Perkinsus olseni</name>
    <name type="common">Perkinsus atlanticus</name>
    <dbReference type="NCBI Taxonomy" id="32597"/>
    <lineage>
        <taxon>Eukaryota</taxon>
        <taxon>Sar</taxon>
        <taxon>Alveolata</taxon>
        <taxon>Perkinsozoa</taxon>
        <taxon>Perkinsea</taxon>
        <taxon>Perkinsida</taxon>
        <taxon>Perkinsidae</taxon>
        <taxon>Perkinsus</taxon>
    </lineage>
</organism>
<evidence type="ECO:0000313" key="3">
    <source>
        <dbReference type="Proteomes" id="UP000553632"/>
    </source>
</evidence>
<feature type="chain" id="PRO_5029477145" evidence="1">
    <location>
        <begin position="19"/>
        <end position="253"/>
    </location>
</feature>
<accession>A0A7J6T8L0</accession>
<protein>
    <submittedName>
        <fullName evidence="2">Uncharacterized protein</fullName>
    </submittedName>
</protein>